<evidence type="ECO:0000313" key="3">
    <source>
        <dbReference type="Proteomes" id="UP000661193"/>
    </source>
</evidence>
<reference evidence="2 3" key="1">
    <citation type="submission" date="2021-01" db="EMBL/GenBank/DDBJ databases">
        <title>Genome sequencing of Micromonospora fiedleri MG-37.</title>
        <authorList>
            <person name="Moreland P.E.J."/>
            <person name="Stach J.E.M."/>
        </authorList>
    </citation>
    <scope>NUCLEOTIDE SEQUENCE [LARGE SCALE GENOMIC DNA]</scope>
    <source>
        <strain evidence="2 3">MG-37</strain>
    </source>
</reference>
<evidence type="ECO:0000313" key="2">
    <source>
        <dbReference type="EMBL" id="MBL6276921.1"/>
    </source>
</evidence>
<dbReference type="EMBL" id="JAETXL010000004">
    <property type="protein sequence ID" value="MBL6276921.1"/>
    <property type="molecule type" value="Genomic_DNA"/>
</dbReference>
<dbReference type="Pfam" id="PF13560">
    <property type="entry name" value="HTH_31"/>
    <property type="match status" value="1"/>
</dbReference>
<keyword evidence="3" id="KW-1185">Reference proteome</keyword>
<accession>A0ABS1UNN8</accession>
<dbReference type="SUPFAM" id="SSF47413">
    <property type="entry name" value="lambda repressor-like DNA-binding domains"/>
    <property type="match status" value="1"/>
</dbReference>
<dbReference type="PROSITE" id="PS50943">
    <property type="entry name" value="HTH_CROC1"/>
    <property type="match status" value="1"/>
</dbReference>
<proteinExistence type="predicted"/>
<dbReference type="InterPro" id="IPR010982">
    <property type="entry name" value="Lambda_DNA-bd_dom_sf"/>
</dbReference>
<dbReference type="Proteomes" id="UP000661193">
    <property type="component" value="Unassembled WGS sequence"/>
</dbReference>
<sequence>MVKAATLRAQWLGQQLREMRESAGLTLKDVGDYINRNASTVSRLESGVVAARVPEVLAYLDICGVDDGRRRADLTTMAKDVWQKGWWDGFAADVVGSLIDWIWLESRATEIYSFDVAVLPGLLQTRAYAEAIIRAVDIDATEEQINRYVEIRLARQRRLYGDESVKLSAIIDEGALRRTVGGPTVMRAQLEHLSTMAVRSHIELLVLPSAAGEHPSPEGSFNLFQMRPPYPLAGCIWTPAGNIVIEGGMAESLLRTYDRLRGLALPAQTGLALVSELIDQLE</sequence>
<dbReference type="CDD" id="cd00093">
    <property type="entry name" value="HTH_XRE"/>
    <property type="match status" value="1"/>
</dbReference>
<protein>
    <submittedName>
        <fullName evidence="2">Helix-turn-helix domain-containing protein</fullName>
    </submittedName>
</protein>
<gene>
    <name evidence="2" type="ORF">JMF97_12195</name>
</gene>
<dbReference type="InterPro" id="IPR043917">
    <property type="entry name" value="DUF5753"/>
</dbReference>
<evidence type="ECO:0000259" key="1">
    <source>
        <dbReference type="PROSITE" id="PS50943"/>
    </source>
</evidence>
<dbReference type="Gene3D" id="1.10.260.40">
    <property type="entry name" value="lambda repressor-like DNA-binding domains"/>
    <property type="match status" value="1"/>
</dbReference>
<organism evidence="2 3">
    <name type="scientific">Micromonospora fiedleri</name>
    <dbReference type="NCBI Taxonomy" id="1157498"/>
    <lineage>
        <taxon>Bacteria</taxon>
        <taxon>Bacillati</taxon>
        <taxon>Actinomycetota</taxon>
        <taxon>Actinomycetes</taxon>
        <taxon>Micromonosporales</taxon>
        <taxon>Micromonosporaceae</taxon>
        <taxon>Micromonospora</taxon>
    </lineage>
</organism>
<dbReference type="InterPro" id="IPR001387">
    <property type="entry name" value="Cro/C1-type_HTH"/>
</dbReference>
<dbReference type="Pfam" id="PF19054">
    <property type="entry name" value="DUF5753"/>
    <property type="match status" value="1"/>
</dbReference>
<comment type="caution">
    <text evidence="2">The sequence shown here is derived from an EMBL/GenBank/DDBJ whole genome shotgun (WGS) entry which is preliminary data.</text>
</comment>
<dbReference type="SMART" id="SM00530">
    <property type="entry name" value="HTH_XRE"/>
    <property type="match status" value="1"/>
</dbReference>
<feature type="domain" description="HTH cro/C1-type" evidence="1">
    <location>
        <begin position="16"/>
        <end position="70"/>
    </location>
</feature>
<dbReference type="RefSeq" id="WP_203221681.1">
    <property type="nucleotide sequence ID" value="NZ_JAETXL010000004.1"/>
</dbReference>
<name>A0ABS1UNN8_9ACTN</name>